<dbReference type="InterPro" id="IPR015797">
    <property type="entry name" value="NUDIX_hydrolase-like_dom_sf"/>
</dbReference>
<organism evidence="2 3">
    <name type="scientific">Methanosarcina mazei WWM610</name>
    <dbReference type="NCBI Taxonomy" id="1434117"/>
    <lineage>
        <taxon>Archaea</taxon>
        <taxon>Methanobacteriati</taxon>
        <taxon>Methanobacteriota</taxon>
        <taxon>Stenosarchaea group</taxon>
        <taxon>Methanomicrobia</taxon>
        <taxon>Methanosarcinales</taxon>
        <taxon>Methanosarcinaceae</taxon>
        <taxon>Methanosarcina</taxon>
    </lineage>
</organism>
<dbReference type="InterPro" id="IPR048160">
    <property type="entry name" value="Prenyl-diphosphate_PPase"/>
</dbReference>
<dbReference type="GO" id="GO:0003824">
    <property type="term" value="F:catalytic activity"/>
    <property type="evidence" value="ECO:0007669"/>
    <property type="project" value="UniProtKB-ARBA"/>
</dbReference>
<dbReference type="PROSITE" id="PS51462">
    <property type="entry name" value="NUDIX"/>
    <property type="match status" value="1"/>
</dbReference>
<sequence>MTEMIIEVDKNDNFLCLRAREDFYSGNHIHRASQLILLDPENRMLLQKRSPAKFWFPNRYTYSVSGTVAGESYEVCMEREMLEELGISVPFRRLFKIPCISGNKGAYHTVFTGRCTEETAHLIRFDPEEAVSIEWIGLEELHRAVETEPGKYTPSLRAGIMKIFEEGCEKYLF</sequence>
<dbReference type="PANTHER" id="PTHR10885:SF0">
    <property type="entry name" value="ISOPENTENYL-DIPHOSPHATE DELTA-ISOMERASE"/>
    <property type="match status" value="1"/>
</dbReference>
<accession>A0A0E3PZD0</accession>
<dbReference type="PATRIC" id="fig|1434117.4.peg.2889"/>
<reference evidence="2 3" key="1">
    <citation type="submission" date="2014-07" db="EMBL/GenBank/DDBJ databases">
        <title>Methanogenic archaea and the global carbon cycle.</title>
        <authorList>
            <person name="Henriksen J.R."/>
            <person name="Luke J."/>
            <person name="Reinhart S."/>
            <person name="Benedict M.N."/>
            <person name="Youngblut N.D."/>
            <person name="Metcalf M.E."/>
            <person name="Whitaker R.J."/>
            <person name="Metcalf W.W."/>
        </authorList>
    </citation>
    <scope>NUCLEOTIDE SEQUENCE [LARGE SCALE GENOMIC DNA]</scope>
    <source>
        <strain evidence="2 3">WWM610</strain>
    </source>
</reference>
<evidence type="ECO:0000259" key="1">
    <source>
        <dbReference type="PROSITE" id="PS51462"/>
    </source>
</evidence>
<dbReference type="Gene3D" id="3.90.79.10">
    <property type="entry name" value="Nucleoside Triphosphate Pyrophosphohydrolase"/>
    <property type="match status" value="1"/>
</dbReference>
<dbReference type="Pfam" id="PF00293">
    <property type="entry name" value="NUDIX"/>
    <property type="match status" value="1"/>
</dbReference>
<evidence type="ECO:0000313" key="2">
    <source>
        <dbReference type="EMBL" id="AKB41255.1"/>
    </source>
</evidence>
<gene>
    <name evidence="2" type="ORF">MSMAW_2264</name>
</gene>
<feature type="domain" description="Nudix hydrolase" evidence="1">
    <location>
        <begin position="28"/>
        <end position="158"/>
    </location>
</feature>
<dbReference type="NCBIfam" id="NF041653">
    <property type="entry name" value="Nud_hyd_Meth"/>
    <property type="match status" value="1"/>
</dbReference>
<dbReference type="AlphaFoldDB" id="A0A0E3PZD0"/>
<dbReference type="Proteomes" id="UP000033058">
    <property type="component" value="Chromosome"/>
</dbReference>
<evidence type="ECO:0000313" key="3">
    <source>
        <dbReference type="Proteomes" id="UP000033058"/>
    </source>
</evidence>
<name>A0A0E3PZD0_METMZ</name>
<dbReference type="EMBL" id="CP009509">
    <property type="protein sequence ID" value="AKB41255.1"/>
    <property type="molecule type" value="Genomic_DNA"/>
</dbReference>
<dbReference type="PANTHER" id="PTHR10885">
    <property type="entry name" value="ISOPENTENYL-DIPHOSPHATE DELTA-ISOMERASE"/>
    <property type="match status" value="1"/>
</dbReference>
<protein>
    <submittedName>
        <fullName evidence="2">MutT protein</fullName>
    </submittedName>
</protein>
<dbReference type="SUPFAM" id="SSF55811">
    <property type="entry name" value="Nudix"/>
    <property type="match status" value="1"/>
</dbReference>
<dbReference type="HOGENOM" id="CLU_131901_0_0_2"/>
<proteinExistence type="predicted"/>
<dbReference type="InterPro" id="IPR000086">
    <property type="entry name" value="NUDIX_hydrolase_dom"/>
</dbReference>